<dbReference type="RefSeq" id="WP_147371605.1">
    <property type="nucleotide sequence ID" value="NZ_QWLA01000033.1"/>
</dbReference>
<gene>
    <name evidence="1" type="ORF">Mrose_01896</name>
</gene>
<dbReference type="AlphaFoldDB" id="A0A399EU32"/>
<sequence>MTYSPKLILVVCTLAGTAMYLGISQERKTSMNVLQALQMLKDVVGTRLGLPETQCLSEDSYPYRICYGLKGTPEDFIAKFEGSLRDIAIRTMGWRQDYSVWVAMYDFKTTRNVNLGVSIAPKAPNPELRRLDSMAIYDALVTIVVDSPQQPKYESFRVEDKFGGLE</sequence>
<protein>
    <submittedName>
        <fullName evidence="1">Uncharacterized protein</fullName>
    </submittedName>
</protein>
<dbReference type="EMBL" id="QWLA01000033">
    <property type="protein sequence ID" value="RIH86122.1"/>
    <property type="molecule type" value="Genomic_DNA"/>
</dbReference>
<organism evidence="1 2">
    <name type="scientific">Calidithermus roseus</name>
    <dbReference type="NCBI Taxonomy" id="1644118"/>
    <lineage>
        <taxon>Bacteria</taxon>
        <taxon>Thermotogati</taxon>
        <taxon>Deinococcota</taxon>
        <taxon>Deinococci</taxon>
        <taxon>Thermales</taxon>
        <taxon>Thermaceae</taxon>
        <taxon>Calidithermus</taxon>
    </lineage>
</organism>
<evidence type="ECO:0000313" key="1">
    <source>
        <dbReference type="EMBL" id="RIH86122.1"/>
    </source>
</evidence>
<proteinExistence type="predicted"/>
<keyword evidence="2" id="KW-1185">Reference proteome</keyword>
<accession>A0A399EU32</accession>
<name>A0A399EU32_9DEIN</name>
<reference evidence="1 2" key="1">
    <citation type="submission" date="2018-08" db="EMBL/GenBank/DDBJ databases">
        <title>Meiothermus roseus NBRC 110900 genome sequencing project.</title>
        <authorList>
            <person name="Da Costa M.S."/>
            <person name="Albuquerque L."/>
            <person name="Raposo P."/>
            <person name="Froufe H.J.C."/>
            <person name="Barroso C.S."/>
            <person name="Egas C."/>
        </authorList>
    </citation>
    <scope>NUCLEOTIDE SEQUENCE [LARGE SCALE GENOMIC DNA]</scope>
    <source>
        <strain evidence="1 2">NBRC 110900</strain>
    </source>
</reference>
<evidence type="ECO:0000313" key="2">
    <source>
        <dbReference type="Proteomes" id="UP000265341"/>
    </source>
</evidence>
<dbReference type="OrthoDB" id="1579025at2"/>
<comment type="caution">
    <text evidence="1">The sequence shown here is derived from an EMBL/GenBank/DDBJ whole genome shotgun (WGS) entry which is preliminary data.</text>
</comment>
<dbReference type="Proteomes" id="UP000265341">
    <property type="component" value="Unassembled WGS sequence"/>
</dbReference>